<proteinExistence type="predicted"/>
<dbReference type="PANTHER" id="PTHR20870:SF0">
    <property type="entry name" value="BARDET-BIEDL SYNDROME 1 PROTEIN"/>
    <property type="match status" value="1"/>
</dbReference>
<keyword evidence="2" id="KW-1185">Reference proteome</keyword>
<name>A0AAW1IAS8_POPJA</name>
<organism evidence="1 2">
    <name type="scientific">Popillia japonica</name>
    <name type="common">Japanese beetle</name>
    <dbReference type="NCBI Taxonomy" id="7064"/>
    <lineage>
        <taxon>Eukaryota</taxon>
        <taxon>Metazoa</taxon>
        <taxon>Ecdysozoa</taxon>
        <taxon>Arthropoda</taxon>
        <taxon>Hexapoda</taxon>
        <taxon>Insecta</taxon>
        <taxon>Pterygota</taxon>
        <taxon>Neoptera</taxon>
        <taxon>Endopterygota</taxon>
        <taxon>Coleoptera</taxon>
        <taxon>Polyphaga</taxon>
        <taxon>Scarabaeiformia</taxon>
        <taxon>Scarabaeidae</taxon>
        <taxon>Rutelinae</taxon>
        <taxon>Popillia</taxon>
    </lineage>
</organism>
<dbReference type="GO" id="GO:0061512">
    <property type="term" value="P:protein localization to cilium"/>
    <property type="evidence" value="ECO:0007669"/>
    <property type="project" value="TreeGrafter"/>
</dbReference>
<evidence type="ECO:0000313" key="2">
    <source>
        <dbReference type="Proteomes" id="UP001458880"/>
    </source>
</evidence>
<dbReference type="GO" id="GO:0005930">
    <property type="term" value="C:axoneme"/>
    <property type="evidence" value="ECO:0007669"/>
    <property type="project" value="TreeGrafter"/>
</dbReference>
<dbReference type="GO" id="GO:0005113">
    <property type="term" value="F:patched binding"/>
    <property type="evidence" value="ECO:0007669"/>
    <property type="project" value="TreeGrafter"/>
</dbReference>
<dbReference type="GO" id="GO:0005813">
    <property type="term" value="C:centrosome"/>
    <property type="evidence" value="ECO:0007669"/>
    <property type="project" value="TreeGrafter"/>
</dbReference>
<accession>A0AAW1IAS8</accession>
<gene>
    <name evidence="1" type="ORF">QE152_g37345</name>
</gene>
<dbReference type="GO" id="GO:0034464">
    <property type="term" value="C:BBSome"/>
    <property type="evidence" value="ECO:0007669"/>
    <property type="project" value="InterPro"/>
</dbReference>
<dbReference type="GO" id="GO:1905515">
    <property type="term" value="P:non-motile cilium assembly"/>
    <property type="evidence" value="ECO:0007669"/>
    <property type="project" value="InterPro"/>
</dbReference>
<dbReference type="PANTHER" id="PTHR20870">
    <property type="entry name" value="BARDET-BIEDL SYNDROME 1 PROTEIN"/>
    <property type="match status" value="1"/>
</dbReference>
<comment type="caution">
    <text evidence="1">The sequence shown here is derived from an EMBL/GenBank/DDBJ whole genome shotgun (WGS) entry which is preliminary data.</text>
</comment>
<dbReference type="AlphaFoldDB" id="A0AAW1IAS8"/>
<reference evidence="1 2" key="1">
    <citation type="journal article" date="2024" name="BMC Genomics">
        <title>De novo assembly and annotation of Popillia japonica's genome with initial clues to its potential as an invasive pest.</title>
        <authorList>
            <person name="Cucini C."/>
            <person name="Boschi S."/>
            <person name="Funari R."/>
            <person name="Cardaioli E."/>
            <person name="Iannotti N."/>
            <person name="Marturano G."/>
            <person name="Paoli F."/>
            <person name="Bruttini M."/>
            <person name="Carapelli A."/>
            <person name="Frati F."/>
            <person name="Nardi F."/>
        </authorList>
    </citation>
    <scope>NUCLEOTIDE SEQUENCE [LARGE SCALE GENOMIC DNA]</scope>
    <source>
        <strain evidence="1">DMR45628</strain>
    </source>
</reference>
<dbReference type="Proteomes" id="UP001458880">
    <property type="component" value="Unassembled WGS sequence"/>
</dbReference>
<evidence type="ECO:0000313" key="1">
    <source>
        <dbReference type="EMBL" id="KAK9686235.1"/>
    </source>
</evidence>
<feature type="non-terminal residue" evidence="1">
    <location>
        <position position="140"/>
    </location>
</feature>
<dbReference type="GO" id="GO:0005119">
    <property type="term" value="F:smoothened binding"/>
    <property type="evidence" value="ECO:0007669"/>
    <property type="project" value="TreeGrafter"/>
</dbReference>
<protein>
    <submittedName>
        <fullName evidence="1">Uncharacterized protein</fullName>
    </submittedName>
</protein>
<dbReference type="InterPro" id="IPR028784">
    <property type="entry name" value="BBS1"/>
</dbReference>
<sequence length="140" mass="15605">MYDVEFRIIIACREGSICLLRRGWLEGKVLIQTTANIIDIVVIPGDHFIMTATTDRMLQCYTKRGNKLWNQKMNTDITCLCLIPLSHFSTSLLGVGLRGGSIQLFQGRHLVDIIIGTESPSAIAFGQLGQEEHVMVIITT</sequence>
<dbReference type="EMBL" id="JASPKY010000721">
    <property type="protein sequence ID" value="KAK9686235.1"/>
    <property type="molecule type" value="Genomic_DNA"/>
</dbReference>
<dbReference type="SUPFAM" id="SSF50978">
    <property type="entry name" value="WD40 repeat-like"/>
    <property type="match status" value="1"/>
</dbReference>
<dbReference type="InterPro" id="IPR036322">
    <property type="entry name" value="WD40_repeat_dom_sf"/>
</dbReference>